<protein>
    <submittedName>
        <fullName evidence="2">Uncharacterized protein</fullName>
    </submittedName>
</protein>
<name>A0A8T3A6G3_DENNO</name>
<dbReference type="AlphaFoldDB" id="A0A8T3A6G3"/>
<dbReference type="EMBL" id="JAGYWB010000018">
    <property type="protein sequence ID" value="KAI0491491.1"/>
    <property type="molecule type" value="Genomic_DNA"/>
</dbReference>
<dbReference type="SMR" id="A0A8T3A6G3"/>
<dbReference type="Proteomes" id="UP000829196">
    <property type="component" value="Unassembled WGS sequence"/>
</dbReference>
<accession>A0A8T3A6G3</accession>
<evidence type="ECO:0000313" key="3">
    <source>
        <dbReference type="Proteomes" id="UP000829196"/>
    </source>
</evidence>
<feature type="compositionally biased region" description="Polar residues" evidence="1">
    <location>
        <begin position="1"/>
        <end position="13"/>
    </location>
</feature>
<evidence type="ECO:0000313" key="2">
    <source>
        <dbReference type="EMBL" id="KAI0491491.1"/>
    </source>
</evidence>
<organism evidence="2 3">
    <name type="scientific">Dendrobium nobile</name>
    <name type="common">Orchid</name>
    <dbReference type="NCBI Taxonomy" id="94219"/>
    <lineage>
        <taxon>Eukaryota</taxon>
        <taxon>Viridiplantae</taxon>
        <taxon>Streptophyta</taxon>
        <taxon>Embryophyta</taxon>
        <taxon>Tracheophyta</taxon>
        <taxon>Spermatophyta</taxon>
        <taxon>Magnoliopsida</taxon>
        <taxon>Liliopsida</taxon>
        <taxon>Asparagales</taxon>
        <taxon>Orchidaceae</taxon>
        <taxon>Epidendroideae</taxon>
        <taxon>Malaxideae</taxon>
        <taxon>Dendrobiinae</taxon>
        <taxon>Dendrobium</taxon>
    </lineage>
</organism>
<dbReference type="OrthoDB" id="672067at2759"/>
<dbReference type="CDD" id="cd22645">
    <property type="entry name" value="BIC1_CID"/>
    <property type="match status" value="1"/>
</dbReference>
<dbReference type="InterPro" id="IPR040374">
    <property type="entry name" value="BIC"/>
</dbReference>
<dbReference type="PANTHER" id="PTHR34207:SF2">
    <property type="entry name" value="PROTEIN BIC1"/>
    <property type="match status" value="1"/>
</dbReference>
<gene>
    <name evidence="2" type="ORF">KFK09_025751</name>
</gene>
<dbReference type="PANTHER" id="PTHR34207">
    <property type="entry name" value="PROTEIN BIC1"/>
    <property type="match status" value="1"/>
</dbReference>
<proteinExistence type="predicted"/>
<feature type="region of interest" description="Disordered" evidence="1">
    <location>
        <begin position="1"/>
        <end position="33"/>
    </location>
</feature>
<reference evidence="2" key="1">
    <citation type="journal article" date="2022" name="Front. Genet.">
        <title>Chromosome-Scale Assembly of the Dendrobium nobile Genome Provides Insights Into the Molecular Mechanism of the Biosynthesis of the Medicinal Active Ingredient of Dendrobium.</title>
        <authorList>
            <person name="Xu Q."/>
            <person name="Niu S.-C."/>
            <person name="Li K.-L."/>
            <person name="Zheng P.-J."/>
            <person name="Zhang X.-J."/>
            <person name="Jia Y."/>
            <person name="Liu Y."/>
            <person name="Niu Y.-X."/>
            <person name="Yu L.-H."/>
            <person name="Chen D.-F."/>
            <person name="Zhang G.-Q."/>
        </authorList>
    </citation>
    <scope>NUCLEOTIDE SEQUENCE</scope>
    <source>
        <tissue evidence="2">Leaf</tissue>
    </source>
</reference>
<sequence length="101" mass="11534">MLSNQSCANSANKSSKEIQPREKEEETGPERLNRLRSEMAGKVWIPEIWGQEGLLKEWSDCTAFDRSMAPDRLLLSARRALVAEYLRPPNSADLRIENRCS</sequence>
<feature type="compositionally biased region" description="Basic and acidic residues" evidence="1">
    <location>
        <begin position="14"/>
        <end position="33"/>
    </location>
</feature>
<keyword evidence="3" id="KW-1185">Reference proteome</keyword>
<dbReference type="GO" id="GO:0009785">
    <property type="term" value="P:blue light signaling pathway"/>
    <property type="evidence" value="ECO:0007669"/>
    <property type="project" value="InterPro"/>
</dbReference>
<comment type="caution">
    <text evidence="2">The sequence shown here is derived from an EMBL/GenBank/DDBJ whole genome shotgun (WGS) entry which is preliminary data.</text>
</comment>
<evidence type="ECO:0000256" key="1">
    <source>
        <dbReference type="SAM" id="MobiDB-lite"/>
    </source>
</evidence>